<keyword evidence="1" id="KW-1185">Reference proteome</keyword>
<evidence type="ECO:0000313" key="1">
    <source>
        <dbReference type="Proteomes" id="UP000036681"/>
    </source>
</evidence>
<name>A0A0M3IPQ1_ASCLU</name>
<dbReference type="AlphaFoldDB" id="A0A0M3IPQ1"/>
<protein>
    <submittedName>
        <fullName evidence="2">Secreted protein</fullName>
    </submittedName>
</protein>
<proteinExistence type="predicted"/>
<dbReference type="WBParaSite" id="ALUE_0002072901-mRNA-1">
    <property type="protein sequence ID" value="ALUE_0002072901-mRNA-1"/>
    <property type="gene ID" value="ALUE_0002072901"/>
</dbReference>
<dbReference type="Proteomes" id="UP000036681">
    <property type="component" value="Unplaced"/>
</dbReference>
<accession>A0A0M3IPQ1</accession>
<reference evidence="2" key="1">
    <citation type="submission" date="2017-02" db="UniProtKB">
        <authorList>
            <consortium name="WormBaseParasite"/>
        </authorList>
    </citation>
    <scope>IDENTIFICATION</scope>
</reference>
<evidence type="ECO:0000313" key="2">
    <source>
        <dbReference type="WBParaSite" id="ALUE_0002072901-mRNA-1"/>
    </source>
</evidence>
<organism evidence="1 2">
    <name type="scientific">Ascaris lumbricoides</name>
    <name type="common">Giant roundworm</name>
    <dbReference type="NCBI Taxonomy" id="6252"/>
    <lineage>
        <taxon>Eukaryota</taxon>
        <taxon>Metazoa</taxon>
        <taxon>Ecdysozoa</taxon>
        <taxon>Nematoda</taxon>
        <taxon>Chromadorea</taxon>
        <taxon>Rhabditida</taxon>
        <taxon>Spirurina</taxon>
        <taxon>Ascaridomorpha</taxon>
        <taxon>Ascaridoidea</taxon>
        <taxon>Ascarididae</taxon>
        <taxon>Ascaris</taxon>
    </lineage>
</organism>
<sequence length="92" mass="10626">MTTHNRRILSVCSFLNVHCAQLFCSKYSAGRDASVYSASERTLDSMQFSNEIQVLRGFIQTNEPIYSDHILVVRLFHIYSSWKPRFFASLTS</sequence>